<dbReference type="STRING" id="178355.SAMN04488062_1314"/>
<dbReference type="OrthoDB" id="1190115at2"/>
<feature type="transmembrane region" description="Helical" evidence="1">
    <location>
        <begin position="12"/>
        <end position="33"/>
    </location>
</feature>
<keyword evidence="3" id="KW-1185">Reference proteome</keyword>
<sequence length="110" mass="12790">MVVLKKIKSATLVEAIVATVLIVIVFVVASLILNNLLLNTFSKNTHQIENHLNELEYEIQNGHLKFPYQENYKDWNIQINKEKTESLETLIILATKEKSQKKISRHLIYE</sequence>
<evidence type="ECO:0000313" key="3">
    <source>
        <dbReference type="Proteomes" id="UP000199274"/>
    </source>
</evidence>
<keyword evidence="1" id="KW-0472">Membrane</keyword>
<gene>
    <name evidence="2" type="ORF">SAMN04488062_1314</name>
</gene>
<keyword evidence="1" id="KW-0812">Transmembrane</keyword>
<name>A0A1G8J1E8_9FLAO</name>
<evidence type="ECO:0000256" key="1">
    <source>
        <dbReference type="SAM" id="Phobius"/>
    </source>
</evidence>
<dbReference type="AlphaFoldDB" id="A0A1G8J1E8"/>
<proteinExistence type="predicted"/>
<protein>
    <recommendedName>
        <fullName evidence="4">Prepilin-type N-terminal cleavage/methylation domain-containing protein</fullName>
    </recommendedName>
</protein>
<dbReference type="EMBL" id="FNDB01000031">
    <property type="protein sequence ID" value="SDI24882.1"/>
    <property type="molecule type" value="Genomic_DNA"/>
</dbReference>
<keyword evidence="1" id="KW-1133">Transmembrane helix</keyword>
<evidence type="ECO:0008006" key="4">
    <source>
        <dbReference type="Google" id="ProtNLM"/>
    </source>
</evidence>
<evidence type="ECO:0000313" key="2">
    <source>
        <dbReference type="EMBL" id="SDI24882.1"/>
    </source>
</evidence>
<dbReference type="RefSeq" id="WP_091259515.1">
    <property type="nucleotide sequence ID" value="NZ_FNDB01000031.1"/>
</dbReference>
<dbReference type="Proteomes" id="UP000199274">
    <property type="component" value="Unassembled WGS sequence"/>
</dbReference>
<reference evidence="3" key="1">
    <citation type="submission" date="2016-10" db="EMBL/GenBank/DDBJ databases">
        <authorList>
            <person name="Varghese N."/>
            <person name="Submissions S."/>
        </authorList>
    </citation>
    <scope>NUCLEOTIDE SEQUENCE [LARGE SCALE GENOMIC DNA]</scope>
    <source>
        <strain evidence="3">CGMCC 1.2747</strain>
    </source>
</reference>
<organism evidence="2 3">
    <name type="scientific">Flavobacterium omnivorum</name>
    <dbReference type="NCBI Taxonomy" id="178355"/>
    <lineage>
        <taxon>Bacteria</taxon>
        <taxon>Pseudomonadati</taxon>
        <taxon>Bacteroidota</taxon>
        <taxon>Flavobacteriia</taxon>
        <taxon>Flavobacteriales</taxon>
        <taxon>Flavobacteriaceae</taxon>
        <taxon>Flavobacterium</taxon>
    </lineage>
</organism>
<accession>A0A1G8J1E8</accession>